<protein>
    <submittedName>
        <fullName evidence="1">Uncharacterized protein</fullName>
    </submittedName>
</protein>
<dbReference type="AlphaFoldDB" id="S1N954"/>
<sequence>MLGISACLGGIFCRYDGKTQKIAELAKLVSENKAVLVCPEVMGGLSTPRDPAEIIGGDGFDVWNGKARVVSCQQVDVTTAYKTGAIVAYEKLKAAGISRLILKERSPSCGSRQIYDGTFSGNQQKGVGVATAYFINQGLEVYSENNYHLLSIIAAD</sequence>
<dbReference type="HOGENOM" id="CLU_076318_1_1_9"/>
<comment type="caution">
    <text evidence="1">The sequence shown here is derived from an EMBL/GenBank/DDBJ whole genome shotgun (WGS) entry which is preliminary data.</text>
</comment>
<dbReference type="PANTHER" id="PTHR30087:SF1">
    <property type="entry name" value="HYPOTHETICAL CYTOSOLIC PROTEIN"/>
    <property type="match status" value="1"/>
</dbReference>
<dbReference type="eggNOG" id="COG1683">
    <property type="taxonomic scope" value="Bacteria"/>
</dbReference>
<dbReference type="InterPro" id="IPR007553">
    <property type="entry name" value="2-thiour_desulf"/>
</dbReference>
<name>S1N954_9ENTE</name>
<accession>S1N954</accession>
<keyword evidence="2" id="KW-1185">Reference proteome</keyword>
<dbReference type="PATRIC" id="fig|1139219.3.peg.301"/>
<dbReference type="STRING" id="44009.RV01_GL001154"/>
<reference evidence="1 2" key="1">
    <citation type="submission" date="2013-03" db="EMBL/GenBank/DDBJ databases">
        <title>The Genome Sequence of Enterococcus dispar ATCC_51266 (Illumina only assembly).</title>
        <authorList>
            <consortium name="The Broad Institute Genomics Platform"/>
            <consortium name="The Broad Institute Genome Sequencing Center for Infectious Disease"/>
            <person name="Earl A."/>
            <person name="Russ C."/>
            <person name="Gilmore M."/>
            <person name="Surin D."/>
            <person name="Walker B."/>
            <person name="Young S."/>
            <person name="Zeng Q."/>
            <person name="Gargeya S."/>
            <person name="Fitzgerald M."/>
            <person name="Haas B."/>
            <person name="Abouelleil A."/>
            <person name="Allen A.W."/>
            <person name="Alvarado L."/>
            <person name="Arachchi H.M."/>
            <person name="Berlin A.M."/>
            <person name="Chapman S.B."/>
            <person name="Gainer-Dewar J."/>
            <person name="Goldberg J."/>
            <person name="Griggs A."/>
            <person name="Gujja S."/>
            <person name="Hansen M."/>
            <person name="Howarth C."/>
            <person name="Imamovic A."/>
            <person name="Ireland A."/>
            <person name="Larimer J."/>
            <person name="McCowan C."/>
            <person name="Murphy C."/>
            <person name="Pearson M."/>
            <person name="Poon T.W."/>
            <person name="Priest M."/>
            <person name="Roberts A."/>
            <person name="Saif S."/>
            <person name="Shea T."/>
            <person name="Sisk P."/>
            <person name="Sykes S."/>
            <person name="Wortman J."/>
            <person name="Nusbaum C."/>
            <person name="Birren B."/>
        </authorList>
    </citation>
    <scope>NUCLEOTIDE SEQUENCE [LARGE SCALE GENOMIC DNA]</scope>
    <source>
        <strain evidence="1 2">ATCC 51266</strain>
    </source>
</reference>
<dbReference type="OrthoDB" id="9797779at2"/>
<dbReference type="EMBL" id="AHYR01000002">
    <property type="protein sequence ID" value="EOT43751.1"/>
    <property type="molecule type" value="Genomic_DNA"/>
</dbReference>
<dbReference type="Pfam" id="PF04463">
    <property type="entry name" value="2-thiour_desulf"/>
    <property type="match status" value="1"/>
</dbReference>
<proteinExistence type="predicted"/>
<evidence type="ECO:0000313" key="1">
    <source>
        <dbReference type="EMBL" id="EOT43751.1"/>
    </source>
</evidence>
<dbReference type="PANTHER" id="PTHR30087">
    <property type="entry name" value="INNER MEMBRANE PROTEIN"/>
    <property type="match status" value="1"/>
</dbReference>
<organism evidence="1 2">
    <name type="scientific">Enterococcus dispar ATCC 51266</name>
    <dbReference type="NCBI Taxonomy" id="1139219"/>
    <lineage>
        <taxon>Bacteria</taxon>
        <taxon>Bacillati</taxon>
        <taxon>Bacillota</taxon>
        <taxon>Bacilli</taxon>
        <taxon>Lactobacillales</taxon>
        <taxon>Enterococcaceae</taxon>
        <taxon>Enterococcus</taxon>
    </lineage>
</organism>
<gene>
    <name evidence="1" type="ORF">OMK_00309</name>
</gene>
<dbReference type="Proteomes" id="UP000014127">
    <property type="component" value="Unassembled WGS sequence"/>
</dbReference>
<dbReference type="RefSeq" id="WP_016171534.1">
    <property type="nucleotide sequence ID" value="NZ_ASWK01000001.1"/>
</dbReference>
<evidence type="ECO:0000313" key="2">
    <source>
        <dbReference type="Proteomes" id="UP000014127"/>
    </source>
</evidence>